<sequence length="255" mass="27687">MSFKVVIPARLASTRLPRKVLRDIGGRPLIAWVVDAARRSGAEEVILAVDDAEVEAVAADFGIPVVMTKPEHPSGTDRIHEVAVRRDWPGDTIVVNVQGDEPLMPPELISNAAQLLANDPQADIATLCHPLHALEEWLDPNVVKLVRDARGRALYFSRAPIPWQRDGASRGTPKLPAEPPLRHIGIYAYRVAALKHFAALPPAPLEQVEALEQLRALWNGLTILAGVVEQSPPRGVDTEEDLAAVIAYLRPASGA</sequence>
<dbReference type="EC" id="2.7.7.38" evidence="4"/>
<keyword evidence="1 4" id="KW-0808">Transferase</keyword>
<reference evidence="5 6" key="1">
    <citation type="submission" date="2023-09" db="EMBL/GenBank/DDBJ databases">
        <authorList>
            <person name="Rey-Velasco X."/>
        </authorList>
    </citation>
    <scope>NUCLEOTIDE SEQUENCE [LARGE SCALE GENOMIC DNA]</scope>
    <source>
        <strain evidence="5 6">W345</strain>
    </source>
</reference>
<dbReference type="InterPro" id="IPR003329">
    <property type="entry name" value="Cytidylyl_trans"/>
</dbReference>
<dbReference type="PANTHER" id="PTHR42866">
    <property type="entry name" value="3-DEOXY-MANNO-OCTULOSONATE CYTIDYLYLTRANSFERASE"/>
    <property type="match status" value="1"/>
</dbReference>
<evidence type="ECO:0000313" key="6">
    <source>
        <dbReference type="Proteomes" id="UP001254608"/>
    </source>
</evidence>
<accession>A0ABU2WJC8</accession>
<keyword evidence="3 4" id="KW-0448">Lipopolysaccharide biosynthesis</keyword>
<dbReference type="NCBIfam" id="NF003952">
    <property type="entry name" value="PRK05450.1-5"/>
    <property type="match status" value="1"/>
</dbReference>
<protein>
    <recommendedName>
        <fullName evidence="4">3-deoxy-manno-octulosonate cytidylyltransferase</fullName>
        <ecNumber evidence="4">2.7.7.38</ecNumber>
    </recommendedName>
    <alternativeName>
        <fullName evidence="4">CMP-2-keto-3-deoxyoctulosonic acid synthase</fullName>
        <shortName evidence="4">CKS</shortName>
        <shortName evidence="4">CMP-KDO synthase</shortName>
    </alternativeName>
</protein>
<dbReference type="NCBIfam" id="TIGR00466">
    <property type="entry name" value="kdsB"/>
    <property type="match status" value="1"/>
</dbReference>
<dbReference type="Proteomes" id="UP001254608">
    <property type="component" value="Unassembled WGS sequence"/>
</dbReference>
<dbReference type="SUPFAM" id="SSF53448">
    <property type="entry name" value="Nucleotide-diphospho-sugar transferases"/>
    <property type="match status" value="1"/>
</dbReference>
<comment type="caution">
    <text evidence="5">The sequence shown here is derived from an EMBL/GenBank/DDBJ whole genome shotgun (WGS) entry which is preliminary data.</text>
</comment>
<comment type="catalytic activity">
    <reaction evidence="4">
        <text>3-deoxy-alpha-D-manno-oct-2-ulosonate + CTP = CMP-3-deoxy-beta-D-manno-octulosonate + diphosphate</text>
        <dbReference type="Rhea" id="RHEA:23448"/>
        <dbReference type="ChEBI" id="CHEBI:33019"/>
        <dbReference type="ChEBI" id="CHEBI:37563"/>
        <dbReference type="ChEBI" id="CHEBI:85986"/>
        <dbReference type="ChEBI" id="CHEBI:85987"/>
        <dbReference type="EC" id="2.7.7.38"/>
    </reaction>
</comment>
<dbReference type="HAMAP" id="MF_00057">
    <property type="entry name" value="KdsB"/>
    <property type="match status" value="1"/>
</dbReference>
<keyword evidence="4" id="KW-0963">Cytoplasm</keyword>
<comment type="similarity">
    <text evidence="4">Belongs to the KdsB family.</text>
</comment>
<keyword evidence="2 4" id="KW-0548">Nucleotidyltransferase</keyword>
<dbReference type="EMBL" id="JAVRIC010000012">
    <property type="protein sequence ID" value="MDT0497653.1"/>
    <property type="molecule type" value="Genomic_DNA"/>
</dbReference>
<dbReference type="GO" id="GO:0008690">
    <property type="term" value="F:3-deoxy-manno-octulosonate cytidylyltransferase activity"/>
    <property type="evidence" value="ECO:0007669"/>
    <property type="project" value="UniProtKB-EC"/>
</dbReference>
<dbReference type="Gene3D" id="3.90.550.10">
    <property type="entry name" value="Spore Coat Polysaccharide Biosynthesis Protein SpsA, Chain A"/>
    <property type="match status" value="1"/>
</dbReference>
<evidence type="ECO:0000256" key="1">
    <source>
        <dbReference type="ARBA" id="ARBA00022679"/>
    </source>
</evidence>
<comment type="pathway">
    <text evidence="4">Nucleotide-sugar biosynthesis; CMP-3-deoxy-D-manno-octulosonate biosynthesis; CMP-3-deoxy-D-manno-octulosonate from 3-deoxy-D-manno-octulosonate and CTP: step 1/1.</text>
</comment>
<dbReference type="PANTHER" id="PTHR42866:SF2">
    <property type="entry name" value="3-DEOXY-MANNO-OCTULOSONATE CYTIDYLYLTRANSFERASE, MITOCHONDRIAL"/>
    <property type="match status" value="1"/>
</dbReference>
<dbReference type="NCBIfam" id="NF009905">
    <property type="entry name" value="PRK13368.1"/>
    <property type="match status" value="1"/>
</dbReference>
<evidence type="ECO:0000256" key="2">
    <source>
        <dbReference type="ARBA" id="ARBA00022695"/>
    </source>
</evidence>
<evidence type="ECO:0000256" key="3">
    <source>
        <dbReference type="ARBA" id="ARBA00022985"/>
    </source>
</evidence>
<comment type="function">
    <text evidence="4">Activates KDO (a required 8-carbon sugar) for incorporation into bacterial lipopolysaccharide in Gram-negative bacteria.</text>
</comment>
<dbReference type="InterPro" id="IPR029044">
    <property type="entry name" value="Nucleotide-diphossugar_trans"/>
</dbReference>
<evidence type="ECO:0000256" key="4">
    <source>
        <dbReference type="HAMAP-Rule" id="MF_00057"/>
    </source>
</evidence>
<dbReference type="CDD" id="cd02517">
    <property type="entry name" value="CMP-KDO-Synthetase"/>
    <property type="match status" value="1"/>
</dbReference>
<dbReference type="InterPro" id="IPR004528">
    <property type="entry name" value="KdsB"/>
</dbReference>
<gene>
    <name evidence="4 5" type="primary">kdsB</name>
    <name evidence="5" type="ORF">RM530_09795</name>
</gene>
<dbReference type="Pfam" id="PF02348">
    <property type="entry name" value="CTP_transf_3"/>
    <property type="match status" value="1"/>
</dbReference>
<organism evidence="5 6">
    <name type="scientific">Banduia mediterranea</name>
    <dbReference type="NCBI Taxonomy" id="3075609"/>
    <lineage>
        <taxon>Bacteria</taxon>
        <taxon>Pseudomonadati</taxon>
        <taxon>Pseudomonadota</taxon>
        <taxon>Gammaproteobacteria</taxon>
        <taxon>Nevskiales</taxon>
        <taxon>Algiphilaceae</taxon>
        <taxon>Banduia</taxon>
    </lineage>
</organism>
<dbReference type="RefSeq" id="WP_311365046.1">
    <property type="nucleotide sequence ID" value="NZ_JAVRIC010000012.1"/>
</dbReference>
<proteinExistence type="inferred from homology"/>
<comment type="subcellular location">
    <subcellularLocation>
        <location evidence="4">Cytoplasm</location>
    </subcellularLocation>
</comment>
<keyword evidence="6" id="KW-1185">Reference proteome</keyword>
<evidence type="ECO:0000313" key="5">
    <source>
        <dbReference type="EMBL" id="MDT0497653.1"/>
    </source>
</evidence>
<name>A0ABU2WJC8_9GAMM</name>